<evidence type="ECO:0000256" key="2">
    <source>
        <dbReference type="SAM" id="MobiDB-lite"/>
    </source>
</evidence>
<dbReference type="Pfam" id="PF26577">
    <property type="entry name" value="TSEN34_N"/>
    <property type="match status" value="1"/>
</dbReference>
<feature type="domain" description="TSEN34 N-terminal" evidence="3">
    <location>
        <begin position="216"/>
        <end position="285"/>
    </location>
</feature>
<feature type="compositionally biased region" description="Basic and acidic residues" evidence="2">
    <location>
        <begin position="73"/>
        <end position="82"/>
    </location>
</feature>
<protein>
    <recommendedName>
        <fullName evidence="3">TSEN34 N-terminal domain-containing protein</fullName>
    </recommendedName>
</protein>
<feature type="compositionally biased region" description="Basic and acidic residues" evidence="2">
    <location>
        <begin position="313"/>
        <end position="353"/>
    </location>
</feature>
<feature type="compositionally biased region" description="Low complexity" evidence="2">
    <location>
        <begin position="372"/>
        <end position="384"/>
    </location>
</feature>
<organism evidence="4 5">
    <name type="scientific">Dentipellis fragilis</name>
    <dbReference type="NCBI Taxonomy" id="205917"/>
    <lineage>
        <taxon>Eukaryota</taxon>
        <taxon>Fungi</taxon>
        <taxon>Dikarya</taxon>
        <taxon>Basidiomycota</taxon>
        <taxon>Agaricomycotina</taxon>
        <taxon>Agaricomycetes</taxon>
        <taxon>Russulales</taxon>
        <taxon>Hericiaceae</taxon>
        <taxon>Dentipellis</taxon>
    </lineage>
</organism>
<dbReference type="STRING" id="205917.A0A4Y9Z3Q2"/>
<evidence type="ECO:0000259" key="3">
    <source>
        <dbReference type="Pfam" id="PF26577"/>
    </source>
</evidence>
<comment type="caution">
    <text evidence="4">The sequence shown here is derived from an EMBL/GenBank/DDBJ whole genome shotgun (WGS) entry which is preliminary data.</text>
</comment>
<dbReference type="EMBL" id="SEOQ01000141">
    <property type="protein sequence ID" value="TFY69265.1"/>
    <property type="molecule type" value="Genomic_DNA"/>
</dbReference>
<name>A0A4Y9Z3Q2_9AGAM</name>
<reference evidence="4 5" key="1">
    <citation type="submission" date="2019-02" db="EMBL/GenBank/DDBJ databases">
        <title>Genome sequencing of the rare red list fungi Dentipellis fragilis.</title>
        <authorList>
            <person name="Buettner E."/>
            <person name="Kellner H."/>
        </authorList>
    </citation>
    <scope>NUCLEOTIDE SEQUENCE [LARGE SCALE GENOMIC DNA]</scope>
    <source>
        <strain evidence="4 5">DSM 105465</strain>
    </source>
</reference>
<keyword evidence="5" id="KW-1185">Reference proteome</keyword>
<dbReference type="InterPro" id="IPR059049">
    <property type="entry name" value="TSEN34_N"/>
</dbReference>
<dbReference type="PANTHER" id="PTHR13070">
    <property type="entry name" value="TRNA-SPLICING ENDONUCLEASE SUBUNIT SEN34-RELATED"/>
    <property type="match status" value="1"/>
</dbReference>
<dbReference type="AlphaFoldDB" id="A0A4Y9Z3Q2"/>
<gene>
    <name evidence="4" type="ORF">EVG20_g3216</name>
</gene>
<accession>A0A4Y9Z3Q2</accession>
<evidence type="ECO:0000313" key="5">
    <source>
        <dbReference type="Proteomes" id="UP000298327"/>
    </source>
</evidence>
<feature type="region of interest" description="Disordered" evidence="2">
    <location>
        <begin position="313"/>
        <end position="386"/>
    </location>
</feature>
<sequence length="513" mass="58374">MIETALADRSIDWYVHAETSFGIPLDLHAGVLCSYVYQRRSVGVLHLCRAHGDQHSSEIQCPRMPTPTGDSEDTQRRFEASQDRRLREPNVQILKVLRSPTYQEFYDEAMTCQACLLQPITHIIIEFIFSAPRFATGQNYLCTKGDVELPRIPKLIYKDTSSEMWRIPARSRRNPGLPEISSIFCSVRVTVTIITLLAVRVLLKLDSRANMSVQKVPIHVSNKRAFIWDVDHAAILRSQYRICGVLAGTLPHLSQQNAFLGLPLVLMPEEVVFLVEKEFAVLVDDPPAHRDPTPEELKKWDALRQLDIKQQHERLEHEASTKEDKSQSEAAIRKRQEREEKRRKAEELARKAADPNAEVIHESVFTPPSQPSAPESASSPSNTPYTVTVPAPSDAFDWFVPDEHTYSTLESAKALGIWDYPENEDERAKCEVFRDLWEKGNYMGGGSIVRVVIGWYTPAILCDIIRISSRPYNPPPPHPYVPWRSWHMDDSARPRKRPISYAGGTQSPGWSHI</sequence>
<dbReference type="CDD" id="cd22249">
    <property type="entry name" value="UDM1_RNF168_RNF169-like"/>
    <property type="match status" value="1"/>
</dbReference>
<evidence type="ECO:0000313" key="4">
    <source>
        <dbReference type="EMBL" id="TFY69265.1"/>
    </source>
</evidence>
<dbReference type="PANTHER" id="PTHR13070:SF0">
    <property type="entry name" value="TRNA-SPLICING ENDONUCLEASE SUBUNIT SEN34"/>
    <property type="match status" value="1"/>
</dbReference>
<evidence type="ECO:0000256" key="1">
    <source>
        <dbReference type="ARBA" id="ARBA00023239"/>
    </source>
</evidence>
<dbReference type="GO" id="GO:0000213">
    <property type="term" value="F:tRNA-intron lyase activity"/>
    <property type="evidence" value="ECO:0007669"/>
    <property type="project" value="TreeGrafter"/>
</dbReference>
<proteinExistence type="predicted"/>
<feature type="region of interest" description="Disordered" evidence="2">
    <location>
        <begin position="58"/>
        <end position="82"/>
    </location>
</feature>
<dbReference type="Proteomes" id="UP000298327">
    <property type="component" value="Unassembled WGS sequence"/>
</dbReference>
<dbReference type="GO" id="GO:0000379">
    <property type="term" value="P:tRNA-type intron splice site recognition and cleavage"/>
    <property type="evidence" value="ECO:0007669"/>
    <property type="project" value="TreeGrafter"/>
</dbReference>
<keyword evidence="1" id="KW-0456">Lyase</keyword>
<dbReference type="OrthoDB" id="48041at2759"/>